<feature type="transmembrane region" description="Helical" evidence="1">
    <location>
        <begin position="132"/>
        <end position="151"/>
    </location>
</feature>
<feature type="transmembrane region" description="Helical" evidence="1">
    <location>
        <begin position="81"/>
        <end position="99"/>
    </location>
</feature>
<feature type="domain" description="DUF1468" evidence="2">
    <location>
        <begin position="12"/>
        <end position="147"/>
    </location>
</feature>
<reference evidence="3 4" key="1">
    <citation type="submission" date="2024-09" db="EMBL/GenBank/DDBJ databases">
        <authorList>
            <person name="Ruan L."/>
        </authorList>
    </citation>
    <scope>NUCLEOTIDE SEQUENCE [LARGE SCALE GENOMIC DNA]</scope>
    <source>
        <strain evidence="3 4">D33</strain>
    </source>
</reference>
<keyword evidence="1" id="KW-0812">Transmembrane</keyword>
<keyword evidence="1" id="KW-1133">Transmembrane helix</keyword>
<evidence type="ECO:0000313" key="3">
    <source>
        <dbReference type="EMBL" id="MFB5679949.1"/>
    </source>
</evidence>
<keyword evidence="1" id="KW-0472">Membrane</keyword>
<accession>A0ABV5B2P3</accession>
<feature type="transmembrane region" description="Helical" evidence="1">
    <location>
        <begin position="43"/>
        <end position="60"/>
    </location>
</feature>
<name>A0ABV5B2P3_9BACL</name>
<evidence type="ECO:0000256" key="1">
    <source>
        <dbReference type="SAM" id="Phobius"/>
    </source>
</evidence>
<protein>
    <submittedName>
        <fullName evidence="3">Tripartite tricarboxylate transporter TctB family protein</fullName>
    </submittedName>
</protein>
<feature type="transmembrane region" description="Helical" evidence="1">
    <location>
        <begin position="105"/>
        <end position="125"/>
    </location>
</feature>
<keyword evidence="4" id="KW-1185">Reference proteome</keyword>
<dbReference type="EMBL" id="JBHILM010000003">
    <property type="protein sequence ID" value="MFB5679949.1"/>
    <property type="molecule type" value="Genomic_DNA"/>
</dbReference>
<dbReference type="RefSeq" id="WP_375523784.1">
    <property type="nucleotide sequence ID" value="NZ_JBHILM010000003.1"/>
</dbReference>
<dbReference type="Proteomes" id="UP001580407">
    <property type="component" value="Unassembled WGS sequence"/>
</dbReference>
<dbReference type="Pfam" id="PF07331">
    <property type="entry name" value="TctB"/>
    <property type="match status" value="1"/>
</dbReference>
<gene>
    <name evidence="3" type="ORF">ACE3NQ_03315</name>
</gene>
<sequence length="153" mass="16371">MIRATRIADRIGGGVMILTGLLSLREAYRLYPYRLTEAAGDHSVPALLGIALVILGGCLLSGWKAEWTPADARQSSKTGRIMLLCGILLIYAEVMPYLGYSVSTFLAGIGLFFIFGHGGLLFSLLASAAVTASLYVLFVVCMHVTLPAGWIGF</sequence>
<proteinExistence type="predicted"/>
<dbReference type="InterPro" id="IPR009936">
    <property type="entry name" value="DUF1468"/>
</dbReference>
<evidence type="ECO:0000313" key="4">
    <source>
        <dbReference type="Proteomes" id="UP001580407"/>
    </source>
</evidence>
<evidence type="ECO:0000259" key="2">
    <source>
        <dbReference type="Pfam" id="PF07331"/>
    </source>
</evidence>
<comment type="caution">
    <text evidence="3">The sequence shown here is derived from an EMBL/GenBank/DDBJ whole genome shotgun (WGS) entry which is preliminary data.</text>
</comment>
<organism evidence="3 4">
    <name type="scientific">Paenibacillus terreus</name>
    <dbReference type="NCBI Taxonomy" id="1387834"/>
    <lineage>
        <taxon>Bacteria</taxon>
        <taxon>Bacillati</taxon>
        <taxon>Bacillota</taxon>
        <taxon>Bacilli</taxon>
        <taxon>Bacillales</taxon>
        <taxon>Paenibacillaceae</taxon>
        <taxon>Paenibacillus</taxon>
    </lineage>
</organism>